<dbReference type="GO" id="GO:0008168">
    <property type="term" value="F:methyltransferase activity"/>
    <property type="evidence" value="ECO:0007669"/>
    <property type="project" value="UniProtKB-KW"/>
</dbReference>
<dbReference type="AlphaFoldDB" id="A0A1A8DG92"/>
<reference evidence="1" key="1">
    <citation type="submission" date="2016-05" db="EMBL/GenBank/DDBJ databases">
        <authorList>
            <person name="Lavstsen T."/>
            <person name="Jespersen J.S."/>
        </authorList>
    </citation>
    <scope>NUCLEOTIDE SEQUENCE</scope>
    <source>
        <tissue evidence="1">Brain</tissue>
    </source>
</reference>
<sequence>QRRSKMKPSHRPLLFQDNILLSGSWRLDVELETVYFLSSIPSRIQTHSFTVVTSLHVPFSWLRIIRITMAPCVMPSFMTFVRRRPLFPFL</sequence>
<organism evidence="1">
    <name type="scientific">Nothobranchius kadleci</name>
    <name type="common">African annual killifish</name>
    <dbReference type="NCBI Taxonomy" id="1051664"/>
    <lineage>
        <taxon>Eukaryota</taxon>
        <taxon>Metazoa</taxon>
        <taxon>Chordata</taxon>
        <taxon>Craniata</taxon>
        <taxon>Vertebrata</taxon>
        <taxon>Euteleostomi</taxon>
        <taxon>Actinopterygii</taxon>
        <taxon>Neopterygii</taxon>
        <taxon>Teleostei</taxon>
        <taxon>Neoteleostei</taxon>
        <taxon>Acanthomorphata</taxon>
        <taxon>Ovalentaria</taxon>
        <taxon>Atherinomorphae</taxon>
        <taxon>Cyprinodontiformes</taxon>
        <taxon>Nothobranchiidae</taxon>
        <taxon>Nothobranchius</taxon>
    </lineage>
</organism>
<feature type="non-terminal residue" evidence="1">
    <location>
        <position position="1"/>
    </location>
</feature>
<name>A0A1A8DG92_NOTKA</name>
<feature type="non-terminal residue" evidence="1">
    <location>
        <position position="90"/>
    </location>
</feature>
<protein>
    <submittedName>
        <fullName evidence="1">Methyltransferase like 8</fullName>
    </submittedName>
</protein>
<keyword evidence="1" id="KW-0808">Transferase</keyword>
<evidence type="ECO:0000313" key="1">
    <source>
        <dbReference type="EMBL" id="SBQ31899.1"/>
    </source>
</evidence>
<dbReference type="GO" id="GO:0032259">
    <property type="term" value="P:methylation"/>
    <property type="evidence" value="ECO:0007669"/>
    <property type="project" value="UniProtKB-KW"/>
</dbReference>
<reference evidence="1" key="2">
    <citation type="submission" date="2016-06" db="EMBL/GenBank/DDBJ databases">
        <title>The genome of a short-lived fish provides insights into sex chromosome evolution and the genetic control of aging.</title>
        <authorList>
            <person name="Reichwald K."/>
            <person name="Felder M."/>
            <person name="Petzold A."/>
            <person name="Koch P."/>
            <person name="Groth M."/>
            <person name="Platzer M."/>
        </authorList>
    </citation>
    <scope>NUCLEOTIDE SEQUENCE</scope>
    <source>
        <tissue evidence="1">Brain</tissue>
    </source>
</reference>
<accession>A0A1A8DG92</accession>
<dbReference type="EMBL" id="HAEA01003419">
    <property type="protein sequence ID" value="SBQ31899.1"/>
    <property type="molecule type" value="Transcribed_RNA"/>
</dbReference>
<gene>
    <name evidence="1" type="primary">METTL8</name>
</gene>
<proteinExistence type="predicted"/>
<keyword evidence="1" id="KW-0489">Methyltransferase</keyword>